<evidence type="ECO:0008006" key="3">
    <source>
        <dbReference type="Google" id="ProtNLM"/>
    </source>
</evidence>
<evidence type="ECO:0000313" key="1">
    <source>
        <dbReference type="EMBL" id="KYP39377.1"/>
    </source>
</evidence>
<sequence length="116" mass="13379">MEEDYSLPPFLDNPTISQTKIWKKKKTKEKEGKVKACLFNAVSQGIFNRIMMIKSAKEIWDFLKKEYEEDEGIKGMKALNLIRSLPKIFDFIICSLETSKDLTTIFLAKVLSVLQA</sequence>
<protein>
    <recommendedName>
        <fullName evidence="3">Retrovirus-related Pol polyprotein from transposon TNT 1-94</fullName>
    </recommendedName>
</protein>
<dbReference type="PANTHER" id="PTHR35317">
    <property type="entry name" value="OS04G0629600 PROTEIN"/>
    <property type="match status" value="1"/>
</dbReference>
<dbReference type="PANTHER" id="PTHR35317:SF11">
    <property type="entry name" value="CCHC-TYPE DOMAIN-CONTAINING PROTEIN"/>
    <property type="match status" value="1"/>
</dbReference>
<dbReference type="Gramene" id="C.cajan_36844.t">
    <property type="protein sequence ID" value="C.cajan_36844.t"/>
    <property type="gene ID" value="C.cajan_36844"/>
</dbReference>
<keyword evidence="2" id="KW-1185">Reference proteome</keyword>
<dbReference type="EMBL" id="KQ483913">
    <property type="protein sequence ID" value="KYP39377.1"/>
    <property type="molecule type" value="Genomic_DNA"/>
</dbReference>
<organism evidence="1 2">
    <name type="scientific">Cajanus cajan</name>
    <name type="common">Pigeon pea</name>
    <name type="synonym">Cajanus indicus</name>
    <dbReference type="NCBI Taxonomy" id="3821"/>
    <lineage>
        <taxon>Eukaryota</taxon>
        <taxon>Viridiplantae</taxon>
        <taxon>Streptophyta</taxon>
        <taxon>Embryophyta</taxon>
        <taxon>Tracheophyta</taxon>
        <taxon>Spermatophyta</taxon>
        <taxon>Magnoliopsida</taxon>
        <taxon>eudicotyledons</taxon>
        <taxon>Gunneridae</taxon>
        <taxon>Pentapetalae</taxon>
        <taxon>rosids</taxon>
        <taxon>fabids</taxon>
        <taxon>Fabales</taxon>
        <taxon>Fabaceae</taxon>
        <taxon>Papilionoideae</taxon>
        <taxon>50 kb inversion clade</taxon>
        <taxon>NPAAA clade</taxon>
        <taxon>indigoferoid/millettioid clade</taxon>
        <taxon>Phaseoleae</taxon>
        <taxon>Cajanus</taxon>
    </lineage>
</organism>
<dbReference type="Pfam" id="PF14223">
    <property type="entry name" value="Retrotran_gag_2"/>
    <property type="match status" value="1"/>
</dbReference>
<dbReference type="Proteomes" id="UP000075243">
    <property type="component" value="Unassembled WGS sequence"/>
</dbReference>
<reference evidence="1" key="1">
    <citation type="journal article" date="2012" name="Nat. Biotechnol.">
        <title>Draft genome sequence of pigeonpea (Cajanus cajan), an orphan legume crop of resource-poor farmers.</title>
        <authorList>
            <person name="Varshney R.K."/>
            <person name="Chen W."/>
            <person name="Li Y."/>
            <person name="Bharti A.K."/>
            <person name="Saxena R.K."/>
            <person name="Schlueter J.A."/>
            <person name="Donoghue M.T."/>
            <person name="Azam S."/>
            <person name="Fan G."/>
            <person name="Whaley A.M."/>
            <person name="Farmer A.D."/>
            <person name="Sheridan J."/>
            <person name="Iwata A."/>
            <person name="Tuteja R."/>
            <person name="Penmetsa R.V."/>
            <person name="Wu W."/>
            <person name="Upadhyaya H.D."/>
            <person name="Yang S.P."/>
            <person name="Shah T."/>
            <person name="Saxena K.B."/>
            <person name="Michael T."/>
            <person name="McCombie W.R."/>
            <person name="Yang B."/>
            <person name="Zhang G."/>
            <person name="Yang H."/>
            <person name="Wang J."/>
            <person name="Spillane C."/>
            <person name="Cook D.R."/>
            <person name="May G.D."/>
            <person name="Xu X."/>
            <person name="Jackson S.A."/>
        </authorList>
    </citation>
    <scope>NUCLEOTIDE SEQUENCE [LARGE SCALE GENOMIC DNA]</scope>
</reference>
<evidence type="ECO:0000313" key="2">
    <source>
        <dbReference type="Proteomes" id="UP000075243"/>
    </source>
</evidence>
<gene>
    <name evidence="1" type="ORF">KK1_039313</name>
</gene>
<dbReference type="AlphaFoldDB" id="A0A151RA14"/>
<dbReference type="STRING" id="3821.A0A151RA14"/>
<proteinExistence type="predicted"/>
<name>A0A151RA14_CAJCA</name>
<accession>A0A151RA14</accession>